<name>G4T9T2_SERID</name>
<gene>
    <name evidence="2" type="ORF">PIIN_01953</name>
</gene>
<protein>
    <submittedName>
        <fullName evidence="2">Uncharacterized protein</fullName>
    </submittedName>
</protein>
<reference evidence="2 3" key="1">
    <citation type="journal article" date="2011" name="PLoS Pathog.">
        <title>Endophytic Life Strategies Decoded by Genome and Transcriptome Analyses of the Mutualistic Root Symbiont Piriformospora indica.</title>
        <authorList>
            <person name="Zuccaro A."/>
            <person name="Lahrmann U."/>
            <person name="Guldener U."/>
            <person name="Langen G."/>
            <person name="Pfiffi S."/>
            <person name="Biedenkopf D."/>
            <person name="Wong P."/>
            <person name="Samans B."/>
            <person name="Grimm C."/>
            <person name="Basiewicz M."/>
            <person name="Murat C."/>
            <person name="Martin F."/>
            <person name="Kogel K.H."/>
        </authorList>
    </citation>
    <scope>NUCLEOTIDE SEQUENCE [LARGE SCALE GENOMIC DNA]</scope>
    <source>
        <strain evidence="2 3">DSM 11827</strain>
    </source>
</reference>
<organism evidence="2 3">
    <name type="scientific">Serendipita indica (strain DSM 11827)</name>
    <name type="common">Root endophyte fungus</name>
    <name type="synonym">Piriformospora indica</name>
    <dbReference type="NCBI Taxonomy" id="1109443"/>
    <lineage>
        <taxon>Eukaryota</taxon>
        <taxon>Fungi</taxon>
        <taxon>Dikarya</taxon>
        <taxon>Basidiomycota</taxon>
        <taxon>Agaricomycotina</taxon>
        <taxon>Agaricomycetes</taxon>
        <taxon>Sebacinales</taxon>
        <taxon>Serendipitaceae</taxon>
        <taxon>Serendipita</taxon>
    </lineage>
</organism>
<dbReference type="EMBL" id="CAFZ01000025">
    <property type="protein sequence ID" value="CCA68085.1"/>
    <property type="molecule type" value="Genomic_DNA"/>
</dbReference>
<keyword evidence="3" id="KW-1185">Reference proteome</keyword>
<dbReference type="InParanoid" id="G4T9T2"/>
<proteinExistence type="predicted"/>
<feature type="region of interest" description="Disordered" evidence="1">
    <location>
        <begin position="65"/>
        <end position="90"/>
    </location>
</feature>
<dbReference type="HOGENOM" id="CLU_1587153_0_0_1"/>
<sequence>MISVGSVTNDARIAVVALSSTEEAQFKMEPTTSGELKVHLEETHNSLKSELQSLIDTTDECKARAARRQMLEEEEEKEKARRREKKAQNMQNLLSSLQTIAQNQHAQRMETIQAAKRERDDYQRIKDELELEHARMQNVIATKLAPTPSDSFKTMSIYSEDSPLQGGI</sequence>
<evidence type="ECO:0000313" key="3">
    <source>
        <dbReference type="Proteomes" id="UP000007148"/>
    </source>
</evidence>
<accession>G4T9T2</accession>
<evidence type="ECO:0000256" key="1">
    <source>
        <dbReference type="SAM" id="MobiDB-lite"/>
    </source>
</evidence>
<dbReference type="Proteomes" id="UP000007148">
    <property type="component" value="Unassembled WGS sequence"/>
</dbReference>
<comment type="caution">
    <text evidence="2">The sequence shown here is derived from an EMBL/GenBank/DDBJ whole genome shotgun (WGS) entry which is preliminary data.</text>
</comment>
<evidence type="ECO:0000313" key="2">
    <source>
        <dbReference type="EMBL" id="CCA68085.1"/>
    </source>
</evidence>
<dbReference type="AlphaFoldDB" id="G4T9T2"/>